<sequence length="166" mass="18559">MTASDLVQLLLYLVLLVVLAVPMGRYMFKVFTGERTLLDRALLPMEKLAYRLAGIDAQKEMGWREYAFTLLIFNLLGIVFVFLLQLLQGYLPFNPQHFGAVKPDRALNTAVSFVTNTNWQSYGGESTMSYLTQMAALTVQNFLSAATGIAVGGKCWLLFENTCSHC</sequence>
<comment type="caution">
    <text evidence="10">The sequence shown here is derived from an EMBL/GenBank/DDBJ whole genome shotgun (WGS) entry which is preliminary data.</text>
</comment>
<keyword evidence="6 9" id="KW-1133">Transmembrane helix</keyword>
<dbReference type="RefSeq" id="WP_277444173.1">
    <property type="nucleotide sequence ID" value="NZ_JAKOAV010000018.1"/>
</dbReference>
<feature type="transmembrane region" description="Helical" evidence="9">
    <location>
        <begin position="66"/>
        <end position="87"/>
    </location>
</feature>
<dbReference type="AlphaFoldDB" id="A0A9X4JTH6"/>
<keyword evidence="3" id="KW-0633">Potassium transport</keyword>
<keyword evidence="4 9" id="KW-0812">Transmembrane</keyword>
<keyword evidence="7" id="KW-0406">Ion transport</keyword>
<evidence type="ECO:0000256" key="9">
    <source>
        <dbReference type="SAM" id="Phobius"/>
    </source>
</evidence>
<dbReference type="PANTHER" id="PTHR30607:SF2">
    <property type="entry name" value="POTASSIUM-TRANSPORTING ATPASE POTASSIUM-BINDING SUBUNIT"/>
    <property type="match status" value="1"/>
</dbReference>
<proteinExistence type="predicted"/>
<dbReference type="InterPro" id="IPR004623">
    <property type="entry name" value="KdpA"/>
</dbReference>
<feature type="transmembrane region" description="Helical" evidence="9">
    <location>
        <begin position="6"/>
        <end position="28"/>
    </location>
</feature>
<evidence type="ECO:0000256" key="8">
    <source>
        <dbReference type="ARBA" id="ARBA00023136"/>
    </source>
</evidence>
<evidence type="ECO:0000313" key="10">
    <source>
        <dbReference type="EMBL" id="MDF9408784.1"/>
    </source>
</evidence>
<dbReference type="Pfam" id="PF03814">
    <property type="entry name" value="KdpA"/>
    <property type="match status" value="1"/>
</dbReference>
<organism evidence="10 11">
    <name type="scientific">Pelotomaculum isophthalicicum JI</name>
    <dbReference type="NCBI Taxonomy" id="947010"/>
    <lineage>
        <taxon>Bacteria</taxon>
        <taxon>Bacillati</taxon>
        <taxon>Bacillota</taxon>
        <taxon>Clostridia</taxon>
        <taxon>Eubacteriales</taxon>
        <taxon>Desulfotomaculaceae</taxon>
        <taxon>Pelotomaculum</taxon>
    </lineage>
</organism>
<evidence type="ECO:0000256" key="6">
    <source>
        <dbReference type="ARBA" id="ARBA00022989"/>
    </source>
</evidence>
<evidence type="ECO:0000256" key="2">
    <source>
        <dbReference type="ARBA" id="ARBA00022475"/>
    </source>
</evidence>
<evidence type="ECO:0000256" key="7">
    <source>
        <dbReference type="ARBA" id="ARBA00023065"/>
    </source>
</evidence>
<keyword evidence="5" id="KW-0630">Potassium</keyword>
<dbReference type="EMBL" id="JAKOAV010000018">
    <property type="protein sequence ID" value="MDF9408784.1"/>
    <property type="molecule type" value="Genomic_DNA"/>
</dbReference>
<evidence type="ECO:0000256" key="1">
    <source>
        <dbReference type="ARBA" id="ARBA00022448"/>
    </source>
</evidence>
<protein>
    <submittedName>
        <fullName evidence="10">Potassium-transporting ATPase subunit KdpA</fullName>
    </submittedName>
</protein>
<evidence type="ECO:0000256" key="3">
    <source>
        <dbReference type="ARBA" id="ARBA00022538"/>
    </source>
</evidence>
<keyword evidence="11" id="KW-1185">Reference proteome</keyword>
<dbReference type="Proteomes" id="UP001154312">
    <property type="component" value="Unassembled WGS sequence"/>
</dbReference>
<accession>A0A9X4JTH6</accession>
<dbReference type="GO" id="GO:0005886">
    <property type="term" value="C:plasma membrane"/>
    <property type="evidence" value="ECO:0007669"/>
    <property type="project" value="TreeGrafter"/>
</dbReference>
<evidence type="ECO:0000256" key="5">
    <source>
        <dbReference type="ARBA" id="ARBA00022958"/>
    </source>
</evidence>
<evidence type="ECO:0000256" key="4">
    <source>
        <dbReference type="ARBA" id="ARBA00022692"/>
    </source>
</evidence>
<name>A0A9X4JTH6_9FIRM</name>
<keyword evidence="8 9" id="KW-0472">Membrane</keyword>
<gene>
    <name evidence="10" type="ORF">L7E55_10525</name>
</gene>
<keyword evidence="2" id="KW-1003">Cell membrane</keyword>
<reference evidence="10" key="1">
    <citation type="submission" date="2022-02" db="EMBL/GenBank/DDBJ databases">
        <authorList>
            <person name="Leng L."/>
        </authorList>
    </citation>
    <scope>NUCLEOTIDE SEQUENCE</scope>
    <source>
        <strain evidence="10">JI</strain>
    </source>
</reference>
<dbReference type="GO" id="GO:0008556">
    <property type="term" value="F:P-type potassium transmembrane transporter activity"/>
    <property type="evidence" value="ECO:0007669"/>
    <property type="project" value="InterPro"/>
</dbReference>
<evidence type="ECO:0000313" key="11">
    <source>
        <dbReference type="Proteomes" id="UP001154312"/>
    </source>
</evidence>
<keyword evidence="1" id="KW-0813">Transport</keyword>
<dbReference type="PANTHER" id="PTHR30607">
    <property type="entry name" value="POTASSIUM-TRANSPORTING ATPASE A CHAIN"/>
    <property type="match status" value="1"/>
</dbReference>